<keyword evidence="2" id="KW-1133">Transmembrane helix</keyword>
<reference evidence="3" key="1">
    <citation type="submission" date="2022-08" db="UniProtKB">
        <authorList>
            <consortium name="EnsemblMetazoa"/>
        </authorList>
    </citation>
    <scope>IDENTIFICATION</scope>
    <source>
        <strain evidence="3">EBRO</strain>
    </source>
</reference>
<feature type="region of interest" description="Disordered" evidence="1">
    <location>
        <begin position="44"/>
        <end position="72"/>
    </location>
</feature>
<protein>
    <submittedName>
        <fullName evidence="3">Uncharacterized protein</fullName>
    </submittedName>
</protein>
<dbReference type="VEuPathDB" id="VectorBase:AATE000323"/>
<feature type="transmembrane region" description="Helical" evidence="2">
    <location>
        <begin position="12"/>
        <end position="35"/>
    </location>
</feature>
<evidence type="ECO:0000313" key="3">
    <source>
        <dbReference type="EnsemblMetazoa" id="AATE000323-PA.1"/>
    </source>
</evidence>
<accession>A0A182IJG8</accession>
<name>A0A182IJG8_ANOAO</name>
<dbReference type="EnsemblMetazoa" id="AATE000323-RA">
    <property type="protein sequence ID" value="AATE000323-PA.1"/>
    <property type="gene ID" value="AATE000323"/>
</dbReference>
<keyword evidence="2" id="KW-0812">Transmembrane</keyword>
<sequence length="145" mass="15915">MTGEHISGCAVAISGCFSAAAALASLDLLGLWAFFRDTHTWSTRGAHDRTAPRCLSPSNRDKQQTHKDGEEPGTVLLVAGGMKLLNFITVAETDNMPPSTLFPESNRLPCPARLDVLQRGDVLSSYELKSHKLRLWSRMTSHPRL</sequence>
<keyword evidence="2" id="KW-0472">Membrane</keyword>
<organism evidence="3">
    <name type="scientific">Anopheles atroparvus</name>
    <name type="common">European mosquito</name>
    <dbReference type="NCBI Taxonomy" id="41427"/>
    <lineage>
        <taxon>Eukaryota</taxon>
        <taxon>Metazoa</taxon>
        <taxon>Ecdysozoa</taxon>
        <taxon>Arthropoda</taxon>
        <taxon>Hexapoda</taxon>
        <taxon>Insecta</taxon>
        <taxon>Pterygota</taxon>
        <taxon>Neoptera</taxon>
        <taxon>Endopterygota</taxon>
        <taxon>Diptera</taxon>
        <taxon>Nematocera</taxon>
        <taxon>Culicoidea</taxon>
        <taxon>Culicidae</taxon>
        <taxon>Anophelinae</taxon>
        <taxon>Anopheles</taxon>
    </lineage>
</organism>
<feature type="compositionally biased region" description="Basic and acidic residues" evidence="1">
    <location>
        <begin position="59"/>
        <end position="70"/>
    </location>
</feature>
<evidence type="ECO:0000256" key="1">
    <source>
        <dbReference type="SAM" id="MobiDB-lite"/>
    </source>
</evidence>
<evidence type="ECO:0000256" key="2">
    <source>
        <dbReference type="SAM" id="Phobius"/>
    </source>
</evidence>
<proteinExistence type="predicted"/>
<dbReference type="AlphaFoldDB" id="A0A182IJG8"/>